<sequence length="160" mass="18302">MSVIINCAGYMALVYEASAAFLTMVQMVNLSKIMKFDMVDVMILFGGMCKIFCFGVLAVGIISRHRLMVKIWLLMAYAQIQWGDVGKMFYNMYEYVFSDKYKSKQEFMQEISDVYGSLIGQVLARIGIILIVYRFFKSLEVPIKIVKVQLDPKAAELKAK</sequence>
<keyword evidence="1" id="KW-0472">Membrane</keyword>
<keyword evidence="1" id="KW-0812">Transmembrane</keyword>
<dbReference type="InParanoid" id="B4LET3"/>
<name>B4LET3_DROVI</name>
<protein>
    <submittedName>
        <fullName evidence="2">Uncharacterized protein</fullName>
    </submittedName>
</protein>
<evidence type="ECO:0000313" key="2">
    <source>
        <dbReference type="EMBL" id="EDW70190.1"/>
    </source>
</evidence>
<organism evidence="2 3">
    <name type="scientific">Drosophila virilis</name>
    <name type="common">Fruit fly</name>
    <dbReference type="NCBI Taxonomy" id="7244"/>
    <lineage>
        <taxon>Eukaryota</taxon>
        <taxon>Metazoa</taxon>
        <taxon>Ecdysozoa</taxon>
        <taxon>Arthropoda</taxon>
        <taxon>Hexapoda</taxon>
        <taxon>Insecta</taxon>
        <taxon>Pterygota</taxon>
        <taxon>Neoptera</taxon>
        <taxon>Endopterygota</taxon>
        <taxon>Diptera</taxon>
        <taxon>Brachycera</taxon>
        <taxon>Muscomorpha</taxon>
        <taxon>Ephydroidea</taxon>
        <taxon>Drosophilidae</taxon>
        <taxon>Drosophila</taxon>
    </lineage>
</organism>
<feature type="transmembrane region" description="Helical" evidence="1">
    <location>
        <begin position="114"/>
        <end position="136"/>
    </location>
</feature>
<evidence type="ECO:0000256" key="1">
    <source>
        <dbReference type="SAM" id="Phobius"/>
    </source>
</evidence>
<dbReference type="HOGENOM" id="CLU_1908864_0_0_1"/>
<dbReference type="KEGG" id="dvi:6624020"/>
<keyword evidence="3" id="KW-1185">Reference proteome</keyword>
<gene>
    <name evidence="2" type="primary">Dvir\GJ13668</name>
    <name evidence="2" type="ORF">Dvir_GJ13668</name>
</gene>
<reference evidence="2 3" key="1">
    <citation type="journal article" date="2007" name="Nature">
        <title>Evolution of genes and genomes on the Drosophila phylogeny.</title>
        <authorList>
            <consortium name="Drosophila 12 Genomes Consortium"/>
            <person name="Clark A.G."/>
            <person name="Eisen M.B."/>
            <person name="Smith D.R."/>
            <person name="Bergman C.M."/>
            <person name="Oliver B."/>
            <person name="Markow T.A."/>
            <person name="Kaufman T.C."/>
            <person name="Kellis M."/>
            <person name="Gelbart W."/>
            <person name="Iyer V.N."/>
            <person name="Pollard D.A."/>
            <person name="Sackton T.B."/>
            <person name="Larracuente A.M."/>
            <person name="Singh N.D."/>
            <person name="Abad J.P."/>
            <person name="Abt D.N."/>
            <person name="Adryan B."/>
            <person name="Aguade M."/>
            <person name="Akashi H."/>
            <person name="Anderson W.W."/>
            <person name="Aquadro C.F."/>
            <person name="Ardell D.H."/>
            <person name="Arguello R."/>
            <person name="Artieri C.G."/>
            <person name="Barbash D.A."/>
            <person name="Barker D."/>
            <person name="Barsanti P."/>
            <person name="Batterham P."/>
            <person name="Batzoglou S."/>
            <person name="Begun D."/>
            <person name="Bhutkar A."/>
            <person name="Blanco E."/>
            <person name="Bosak S.A."/>
            <person name="Bradley R.K."/>
            <person name="Brand A.D."/>
            <person name="Brent M.R."/>
            <person name="Brooks A.N."/>
            <person name="Brown R.H."/>
            <person name="Butlin R.K."/>
            <person name="Caggese C."/>
            <person name="Calvi B.R."/>
            <person name="Bernardo de Carvalho A."/>
            <person name="Caspi A."/>
            <person name="Castrezana S."/>
            <person name="Celniker S.E."/>
            <person name="Chang J.L."/>
            <person name="Chapple C."/>
            <person name="Chatterji S."/>
            <person name="Chinwalla A."/>
            <person name="Civetta A."/>
            <person name="Clifton S.W."/>
            <person name="Comeron J.M."/>
            <person name="Costello J.C."/>
            <person name="Coyne J.A."/>
            <person name="Daub J."/>
            <person name="David R.G."/>
            <person name="Delcher A.L."/>
            <person name="Delehaunty K."/>
            <person name="Do C.B."/>
            <person name="Ebling H."/>
            <person name="Edwards K."/>
            <person name="Eickbush T."/>
            <person name="Evans J.D."/>
            <person name="Filipski A."/>
            <person name="Findeiss S."/>
            <person name="Freyhult E."/>
            <person name="Fulton L."/>
            <person name="Fulton R."/>
            <person name="Garcia A.C."/>
            <person name="Gardiner A."/>
            <person name="Garfield D.A."/>
            <person name="Garvin B.E."/>
            <person name="Gibson G."/>
            <person name="Gilbert D."/>
            <person name="Gnerre S."/>
            <person name="Godfrey J."/>
            <person name="Good R."/>
            <person name="Gotea V."/>
            <person name="Gravely B."/>
            <person name="Greenberg A.J."/>
            <person name="Griffiths-Jones S."/>
            <person name="Gross S."/>
            <person name="Guigo R."/>
            <person name="Gustafson E.A."/>
            <person name="Haerty W."/>
            <person name="Hahn M.W."/>
            <person name="Halligan D.L."/>
            <person name="Halpern A.L."/>
            <person name="Halter G.M."/>
            <person name="Han M.V."/>
            <person name="Heger A."/>
            <person name="Hillier L."/>
            <person name="Hinrichs A.S."/>
            <person name="Holmes I."/>
            <person name="Hoskins R.A."/>
            <person name="Hubisz M.J."/>
            <person name="Hultmark D."/>
            <person name="Huntley M.A."/>
            <person name="Jaffe D.B."/>
            <person name="Jagadeeshan S."/>
            <person name="Jeck W.R."/>
            <person name="Johnson J."/>
            <person name="Jones C.D."/>
            <person name="Jordan W.C."/>
            <person name="Karpen G.H."/>
            <person name="Kataoka E."/>
            <person name="Keightley P.D."/>
            <person name="Kheradpour P."/>
            <person name="Kirkness E.F."/>
            <person name="Koerich L.B."/>
            <person name="Kristiansen K."/>
            <person name="Kudrna D."/>
            <person name="Kulathinal R.J."/>
            <person name="Kumar S."/>
            <person name="Kwok R."/>
            <person name="Lander E."/>
            <person name="Langley C.H."/>
            <person name="Lapoint R."/>
            <person name="Lazzaro B.P."/>
            <person name="Lee S.J."/>
            <person name="Levesque L."/>
            <person name="Li R."/>
            <person name="Lin C.F."/>
            <person name="Lin M.F."/>
            <person name="Lindblad-Toh K."/>
            <person name="Llopart A."/>
            <person name="Long M."/>
            <person name="Low L."/>
            <person name="Lozovsky E."/>
            <person name="Lu J."/>
            <person name="Luo M."/>
            <person name="Machado C.A."/>
            <person name="Makalowski W."/>
            <person name="Marzo M."/>
            <person name="Matsuda M."/>
            <person name="Matzkin L."/>
            <person name="McAllister B."/>
            <person name="McBride C.S."/>
            <person name="McKernan B."/>
            <person name="McKernan K."/>
            <person name="Mendez-Lago M."/>
            <person name="Minx P."/>
            <person name="Mollenhauer M.U."/>
            <person name="Montooth K."/>
            <person name="Mount S.M."/>
            <person name="Mu X."/>
            <person name="Myers E."/>
            <person name="Negre B."/>
            <person name="Newfeld S."/>
            <person name="Nielsen R."/>
            <person name="Noor M.A."/>
            <person name="O'Grady P."/>
            <person name="Pachter L."/>
            <person name="Papaceit M."/>
            <person name="Parisi M.J."/>
            <person name="Parisi M."/>
            <person name="Parts L."/>
            <person name="Pedersen J.S."/>
            <person name="Pesole G."/>
            <person name="Phillippy A.M."/>
            <person name="Ponting C.P."/>
            <person name="Pop M."/>
            <person name="Porcelli D."/>
            <person name="Powell J.R."/>
            <person name="Prohaska S."/>
            <person name="Pruitt K."/>
            <person name="Puig M."/>
            <person name="Quesneville H."/>
            <person name="Ram K.R."/>
            <person name="Rand D."/>
            <person name="Rasmussen M.D."/>
            <person name="Reed L.K."/>
            <person name="Reenan R."/>
            <person name="Reily A."/>
            <person name="Remington K.A."/>
            <person name="Rieger T.T."/>
            <person name="Ritchie M.G."/>
            <person name="Robin C."/>
            <person name="Rogers Y.H."/>
            <person name="Rohde C."/>
            <person name="Rozas J."/>
            <person name="Rubenfield M.J."/>
            <person name="Ruiz A."/>
            <person name="Russo S."/>
            <person name="Salzberg S.L."/>
            <person name="Sanchez-Gracia A."/>
            <person name="Saranga D.J."/>
            <person name="Sato H."/>
            <person name="Schaeffer S.W."/>
            <person name="Schatz M.C."/>
            <person name="Schlenke T."/>
            <person name="Schwartz R."/>
            <person name="Segarra C."/>
            <person name="Singh R.S."/>
            <person name="Sirot L."/>
            <person name="Sirota M."/>
            <person name="Sisneros N.B."/>
            <person name="Smith C.D."/>
            <person name="Smith T.F."/>
            <person name="Spieth J."/>
            <person name="Stage D.E."/>
            <person name="Stark A."/>
            <person name="Stephan W."/>
            <person name="Strausberg R.L."/>
            <person name="Strempel S."/>
            <person name="Sturgill D."/>
            <person name="Sutton G."/>
            <person name="Sutton G.G."/>
            <person name="Tao W."/>
            <person name="Teichmann S."/>
            <person name="Tobari Y.N."/>
            <person name="Tomimura Y."/>
            <person name="Tsolas J.M."/>
            <person name="Valente V.L."/>
            <person name="Venter E."/>
            <person name="Venter J.C."/>
            <person name="Vicario S."/>
            <person name="Vieira F.G."/>
            <person name="Vilella A.J."/>
            <person name="Villasante A."/>
            <person name="Walenz B."/>
            <person name="Wang J."/>
            <person name="Wasserman M."/>
            <person name="Watts T."/>
            <person name="Wilson D."/>
            <person name="Wilson R.K."/>
            <person name="Wing R.A."/>
            <person name="Wolfner M.F."/>
            <person name="Wong A."/>
            <person name="Wong G.K."/>
            <person name="Wu C.I."/>
            <person name="Wu G."/>
            <person name="Yamamoto D."/>
            <person name="Yang H.P."/>
            <person name="Yang S.P."/>
            <person name="Yorke J.A."/>
            <person name="Yoshida K."/>
            <person name="Zdobnov E."/>
            <person name="Zhang P."/>
            <person name="Zhang Y."/>
            <person name="Zimin A.V."/>
            <person name="Baldwin J."/>
            <person name="Abdouelleil A."/>
            <person name="Abdulkadir J."/>
            <person name="Abebe A."/>
            <person name="Abera B."/>
            <person name="Abreu J."/>
            <person name="Acer S.C."/>
            <person name="Aftuck L."/>
            <person name="Alexander A."/>
            <person name="An P."/>
            <person name="Anderson E."/>
            <person name="Anderson S."/>
            <person name="Arachi H."/>
            <person name="Azer M."/>
            <person name="Bachantsang P."/>
            <person name="Barry A."/>
            <person name="Bayul T."/>
            <person name="Berlin A."/>
            <person name="Bessette D."/>
            <person name="Bloom T."/>
            <person name="Blye J."/>
            <person name="Boguslavskiy L."/>
            <person name="Bonnet C."/>
            <person name="Boukhgalter B."/>
            <person name="Bourzgui I."/>
            <person name="Brown A."/>
            <person name="Cahill P."/>
            <person name="Channer S."/>
            <person name="Cheshatsang Y."/>
            <person name="Chuda L."/>
            <person name="Citroen M."/>
            <person name="Collymore A."/>
            <person name="Cooke P."/>
            <person name="Costello M."/>
            <person name="D'Aco K."/>
            <person name="Daza R."/>
            <person name="De Haan G."/>
            <person name="DeGray S."/>
            <person name="DeMaso C."/>
            <person name="Dhargay N."/>
            <person name="Dooley K."/>
            <person name="Dooley E."/>
            <person name="Doricent M."/>
            <person name="Dorje P."/>
            <person name="Dorjee K."/>
            <person name="Dupes A."/>
            <person name="Elong R."/>
            <person name="Falk J."/>
            <person name="Farina A."/>
            <person name="Faro S."/>
            <person name="Ferguson D."/>
            <person name="Fisher S."/>
            <person name="Foley C.D."/>
            <person name="Franke A."/>
            <person name="Friedrich D."/>
            <person name="Gadbois L."/>
            <person name="Gearin G."/>
            <person name="Gearin C.R."/>
            <person name="Giannoukos G."/>
            <person name="Goode T."/>
            <person name="Graham J."/>
            <person name="Grandbois E."/>
            <person name="Grewal S."/>
            <person name="Gyaltsen K."/>
            <person name="Hafez N."/>
            <person name="Hagos B."/>
            <person name="Hall J."/>
            <person name="Henson C."/>
            <person name="Hollinger A."/>
            <person name="Honan T."/>
            <person name="Huard M.D."/>
            <person name="Hughes L."/>
            <person name="Hurhula B."/>
            <person name="Husby M.E."/>
            <person name="Kamat A."/>
            <person name="Kanga B."/>
            <person name="Kashin S."/>
            <person name="Khazanovich D."/>
            <person name="Kisner P."/>
            <person name="Lance K."/>
            <person name="Lara M."/>
            <person name="Lee W."/>
            <person name="Lennon N."/>
            <person name="Letendre F."/>
            <person name="LeVine R."/>
            <person name="Lipovsky A."/>
            <person name="Liu X."/>
            <person name="Liu J."/>
            <person name="Liu S."/>
            <person name="Lokyitsang T."/>
            <person name="Lokyitsang Y."/>
            <person name="Lubonja R."/>
            <person name="Lui A."/>
            <person name="MacDonald P."/>
            <person name="Magnisalis V."/>
            <person name="Maru K."/>
            <person name="Matthews C."/>
            <person name="McCusker W."/>
            <person name="McDonough S."/>
            <person name="Mehta T."/>
            <person name="Meldrim J."/>
            <person name="Meneus L."/>
            <person name="Mihai O."/>
            <person name="Mihalev A."/>
            <person name="Mihova T."/>
            <person name="Mittelman R."/>
            <person name="Mlenga V."/>
            <person name="Montmayeur A."/>
            <person name="Mulrain L."/>
            <person name="Navidi A."/>
            <person name="Naylor J."/>
            <person name="Negash T."/>
            <person name="Nguyen T."/>
            <person name="Nguyen N."/>
            <person name="Nicol R."/>
            <person name="Norbu C."/>
            <person name="Norbu N."/>
            <person name="Novod N."/>
            <person name="O'Neill B."/>
            <person name="Osman S."/>
            <person name="Markiewicz E."/>
            <person name="Oyono O.L."/>
            <person name="Patti C."/>
            <person name="Phunkhang P."/>
            <person name="Pierre F."/>
            <person name="Priest M."/>
            <person name="Raghuraman S."/>
            <person name="Rege F."/>
            <person name="Reyes R."/>
            <person name="Rise C."/>
            <person name="Rogov P."/>
            <person name="Ross K."/>
            <person name="Ryan E."/>
            <person name="Settipalli S."/>
            <person name="Shea T."/>
            <person name="Sherpa N."/>
            <person name="Shi L."/>
            <person name="Shih D."/>
            <person name="Sparrow T."/>
            <person name="Spaulding J."/>
            <person name="Stalker J."/>
            <person name="Stange-Thomann N."/>
            <person name="Stavropoulos S."/>
            <person name="Stone C."/>
            <person name="Strader C."/>
            <person name="Tesfaye S."/>
            <person name="Thomson T."/>
            <person name="Thoulutsang Y."/>
            <person name="Thoulutsang D."/>
            <person name="Topham K."/>
            <person name="Topping I."/>
            <person name="Tsamla T."/>
            <person name="Vassiliev H."/>
            <person name="Vo A."/>
            <person name="Wangchuk T."/>
            <person name="Wangdi T."/>
            <person name="Weiand M."/>
            <person name="Wilkinson J."/>
            <person name="Wilson A."/>
            <person name="Yadav S."/>
            <person name="Young G."/>
            <person name="Yu Q."/>
            <person name="Zembek L."/>
            <person name="Zhong D."/>
            <person name="Zimmer A."/>
            <person name="Zwirko Z."/>
            <person name="Jaffe D.B."/>
            <person name="Alvarez P."/>
            <person name="Brockman W."/>
            <person name="Butler J."/>
            <person name="Chin C."/>
            <person name="Gnerre S."/>
            <person name="Grabherr M."/>
            <person name="Kleber M."/>
            <person name="Mauceli E."/>
            <person name="MacCallum I."/>
        </authorList>
    </citation>
    <scope>NUCLEOTIDE SEQUENCE [LARGE SCALE GENOMIC DNA]</scope>
    <source>
        <strain evidence="3">Tucson 15010-1051.87</strain>
    </source>
</reference>
<dbReference type="AlphaFoldDB" id="B4LET3"/>
<keyword evidence="1" id="KW-1133">Transmembrane helix</keyword>
<accession>B4LET3</accession>
<dbReference type="OrthoDB" id="7863961at2759"/>
<evidence type="ECO:0000313" key="3">
    <source>
        <dbReference type="Proteomes" id="UP000008792"/>
    </source>
</evidence>
<dbReference type="Proteomes" id="UP000008792">
    <property type="component" value="Unassembled WGS sequence"/>
</dbReference>
<proteinExistence type="predicted"/>
<dbReference type="OMA" id="AYLQIKW"/>
<dbReference type="EMBL" id="CH940647">
    <property type="protein sequence ID" value="EDW70190.1"/>
    <property type="molecule type" value="Genomic_DNA"/>
</dbReference>
<feature type="transmembrane region" description="Helical" evidence="1">
    <location>
        <begin position="43"/>
        <end position="62"/>
    </location>
</feature>